<dbReference type="EMBL" id="JAKROA010000002">
    <property type="protein sequence ID" value="KAL5110965.1"/>
    <property type="molecule type" value="Genomic_DNA"/>
</dbReference>
<protein>
    <submittedName>
        <fullName evidence="2">Uncharacterized protein</fullName>
    </submittedName>
</protein>
<organism evidence="2 3">
    <name type="scientific">Taenia crassiceps</name>
    <dbReference type="NCBI Taxonomy" id="6207"/>
    <lineage>
        <taxon>Eukaryota</taxon>
        <taxon>Metazoa</taxon>
        <taxon>Spiralia</taxon>
        <taxon>Lophotrochozoa</taxon>
        <taxon>Platyhelminthes</taxon>
        <taxon>Cestoda</taxon>
        <taxon>Eucestoda</taxon>
        <taxon>Cyclophyllidea</taxon>
        <taxon>Taeniidae</taxon>
        <taxon>Taenia</taxon>
    </lineage>
</organism>
<comment type="caution">
    <text evidence="2">The sequence shown here is derived from an EMBL/GenBank/DDBJ whole genome shotgun (WGS) entry which is preliminary data.</text>
</comment>
<evidence type="ECO:0000256" key="1">
    <source>
        <dbReference type="SAM" id="MobiDB-lite"/>
    </source>
</evidence>
<proteinExistence type="predicted"/>
<keyword evidence="3" id="KW-1185">Reference proteome</keyword>
<feature type="compositionally biased region" description="Basic and acidic residues" evidence="1">
    <location>
        <begin position="91"/>
        <end position="101"/>
    </location>
</feature>
<reference evidence="2 3" key="1">
    <citation type="journal article" date="2022" name="Front. Cell. Infect. Microbiol.">
        <title>The Genomes of Two Strains of Taenia crassiceps the Animal Model for the Study of Human Cysticercosis.</title>
        <authorList>
            <person name="Bobes R.J."/>
            <person name="Estrada K."/>
            <person name="Rios-Valencia D.G."/>
            <person name="Calderon-Gallegos A."/>
            <person name="de la Torre P."/>
            <person name="Carrero J.C."/>
            <person name="Sanchez-Flores A."/>
            <person name="Laclette J.P."/>
        </authorList>
    </citation>
    <scope>NUCLEOTIDE SEQUENCE [LARGE SCALE GENOMIC DNA]</scope>
    <source>
        <strain evidence="2">WFUcys</strain>
    </source>
</reference>
<gene>
    <name evidence="2" type="ORF">TcWFU_009695</name>
</gene>
<sequence>MWKKVQPLGYSIDLEVGRPSSSFSPPLPRPFPFCSLPSSRSLSLSLKVESYKKGVLQICSPRAKASLAKHTRRAPICWPLKLEEVEEDEAKVEKEEGERRRGLVQNTSPNAHLGKD</sequence>
<evidence type="ECO:0000313" key="2">
    <source>
        <dbReference type="EMBL" id="KAL5110965.1"/>
    </source>
</evidence>
<accession>A0ABR4QNK6</accession>
<evidence type="ECO:0000313" key="3">
    <source>
        <dbReference type="Proteomes" id="UP001651158"/>
    </source>
</evidence>
<feature type="region of interest" description="Disordered" evidence="1">
    <location>
        <begin position="88"/>
        <end position="116"/>
    </location>
</feature>
<name>A0ABR4QNK6_9CEST</name>
<dbReference type="Proteomes" id="UP001651158">
    <property type="component" value="Unassembled WGS sequence"/>
</dbReference>